<keyword evidence="1" id="KW-0808">Transferase</keyword>
<dbReference type="PANTHER" id="PTHR43757">
    <property type="entry name" value="AMINOMETHYLTRANSFERASE"/>
    <property type="match status" value="1"/>
</dbReference>
<dbReference type="OrthoDB" id="9774591at2"/>
<dbReference type="GO" id="GO:0008483">
    <property type="term" value="F:transaminase activity"/>
    <property type="evidence" value="ECO:0007669"/>
    <property type="project" value="UniProtKB-KW"/>
</dbReference>
<dbReference type="KEGG" id="rox:BV494_23120"/>
<sequence length="386" mass="42386">MISLRELHEKNNATMGTFNGRTVPAFYHSPEVEYKAVRENILMVDYSSMSVVSVMGDDAWALVNYLASADVSIIRDEQAMYSLVLNQDGTIAGDISVLCTDEGYYLLSENLSAFELIDRLKQILENAADLDIEETPVIQDMEPHGWGAIQLEGPYAWEVLAGIYGFDIIGLPYHEYMSTDDGLMVLRCGKHGEFAYQLIGGQAALCKVWEQLLENGEPFDLKTGGLNYQNTLRVENPCWEPALFSGYSRNPVELQMQWAIQYDKDDFVGKSAAESLSCAGAGRKLVGIVPVAVCEGIAADDPVRAEGRDVGVIVKSVYSPACQSLIALALIDSEYAYSDIPGFEIATQGGAVAAMTRNVPFFYNFSMLVNPTEHSYIDASKPKSAL</sequence>
<dbReference type="AlphaFoldDB" id="A0A2L1UXW6"/>
<dbReference type="Proteomes" id="UP000239197">
    <property type="component" value="Plasmid unnamed1"/>
</dbReference>
<dbReference type="SUPFAM" id="SSF101790">
    <property type="entry name" value="Aminomethyltransferase beta-barrel domain"/>
    <property type="match status" value="1"/>
</dbReference>
<accession>A0A2L1UXW6</accession>
<evidence type="ECO:0000313" key="5">
    <source>
        <dbReference type="Proteomes" id="UP000239197"/>
    </source>
</evidence>
<dbReference type="SUPFAM" id="SSF103025">
    <property type="entry name" value="Folate-binding domain"/>
    <property type="match status" value="1"/>
</dbReference>
<evidence type="ECO:0000313" key="4">
    <source>
        <dbReference type="EMBL" id="AVF37789.1"/>
    </source>
</evidence>
<dbReference type="Pfam" id="PF01571">
    <property type="entry name" value="GCV_T"/>
    <property type="match status" value="1"/>
</dbReference>
<keyword evidence="4" id="KW-0614">Plasmid</keyword>
<geneLocation type="plasmid" evidence="4 5">
    <name>unnamed1</name>
</geneLocation>
<keyword evidence="1" id="KW-0032">Aminotransferase</keyword>
<dbReference type="PANTHER" id="PTHR43757:SF2">
    <property type="entry name" value="AMINOMETHYLTRANSFERASE, MITOCHONDRIAL"/>
    <property type="match status" value="1"/>
</dbReference>
<dbReference type="RefSeq" id="WP_104925127.1">
    <property type="nucleotide sequence ID" value="NZ_CP019063.1"/>
</dbReference>
<dbReference type="EMBL" id="CP019063">
    <property type="protein sequence ID" value="AVF37789.1"/>
    <property type="molecule type" value="Genomic_DNA"/>
</dbReference>
<dbReference type="InterPro" id="IPR028896">
    <property type="entry name" value="GcvT/YgfZ/DmdA"/>
</dbReference>
<feature type="domain" description="GCVT N-terminal" evidence="2">
    <location>
        <begin position="5"/>
        <end position="264"/>
    </location>
</feature>
<dbReference type="Pfam" id="PF08669">
    <property type="entry name" value="GCV_T_C"/>
    <property type="match status" value="1"/>
</dbReference>
<dbReference type="InterPro" id="IPR027266">
    <property type="entry name" value="TrmE/GcvT-like"/>
</dbReference>
<keyword evidence="5" id="KW-1185">Reference proteome</keyword>
<proteinExistence type="predicted"/>
<protein>
    <submittedName>
        <fullName evidence="4">Aminomethyltransferase</fullName>
    </submittedName>
</protein>
<gene>
    <name evidence="4" type="ORF">BV494_23120</name>
</gene>
<evidence type="ECO:0000256" key="1">
    <source>
        <dbReference type="ARBA" id="ARBA00022576"/>
    </source>
</evidence>
<dbReference type="InterPro" id="IPR013977">
    <property type="entry name" value="GcvT_C"/>
</dbReference>
<evidence type="ECO:0000259" key="2">
    <source>
        <dbReference type="Pfam" id="PF01571"/>
    </source>
</evidence>
<dbReference type="InterPro" id="IPR029043">
    <property type="entry name" value="GcvT/YgfZ_C"/>
</dbReference>
<reference evidence="5" key="1">
    <citation type="submission" date="2017-01" db="EMBL/GenBank/DDBJ databases">
        <title>Genome sequence of Rouxiella sp. ERMR1:05.</title>
        <authorList>
            <person name="Kumar R."/>
            <person name="Singh D."/>
            <person name="Kumar S."/>
        </authorList>
    </citation>
    <scope>NUCLEOTIDE SEQUENCE [LARGE SCALE GENOMIC DNA]</scope>
    <source>
        <strain evidence="5">ERMR1:05</strain>
        <plasmid evidence="5">unnamed1</plasmid>
    </source>
</reference>
<evidence type="ECO:0000259" key="3">
    <source>
        <dbReference type="Pfam" id="PF08669"/>
    </source>
</evidence>
<dbReference type="PIRSF" id="PIRSF006487">
    <property type="entry name" value="GcvT"/>
    <property type="match status" value="1"/>
</dbReference>
<dbReference type="InterPro" id="IPR006222">
    <property type="entry name" value="GCVT_N"/>
</dbReference>
<feature type="domain" description="Aminomethyltransferase C-terminal" evidence="3">
    <location>
        <begin position="283"/>
        <end position="362"/>
    </location>
</feature>
<name>A0A2L1UXW6_9GAMM</name>
<dbReference type="Gene3D" id="3.30.1360.120">
    <property type="entry name" value="Probable tRNA modification gtpase trme, domain 1"/>
    <property type="match status" value="1"/>
</dbReference>
<organism evidence="4 5">
    <name type="scientific">Rahnella sikkimica</name>
    <dbReference type="NCBI Taxonomy" id="1805933"/>
    <lineage>
        <taxon>Bacteria</taxon>
        <taxon>Pseudomonadati</taxon>
        <taxon>Pseudomonadota</taxon>
        <taxon>Gammaproteobacteria</taxon>
        <taxon>Enterobacterales</taxon>
        <taxon>Yersiniaceae</taxon>
        <taxon>Rahnella</taxon>
    </lineage>
</organism>